<dbReference type="PANTHER" id="PTHR24421">
    <property type="entry name" value="NITRATE/NITRITE SENSOR PROTEIN NARX-RELATED"/>
    <property type="match status" value="1"/>
</dbReference>
<keyword evidence="6 11" id="KW-0418">Kinase</keyword>
<comment type="caution">
    <text evidence="11">The sequence shown here is derived from an EMBL/GenBank/DDBJ whole genome shotgun (WGS) entry which is preliminary data.</text>
</comment>
<keyword evidence="7" id="KW-0067">ATP-binding</keyword>
<sequence>MILRPLRDRATYLTWAWLIVGGALVMPYMMAGQVIAVSWRREALSFISVDLVVFAAAIPVVWLTGLVLPVRALETVAARSLLGLGDGALTTSRWRVAAWFTLHLGVGGFLSGVTLALVPYAVMLAVTPFLGDLAVRTGLAETFAWTHGLGYLVAPLILVALVYGIALAGTMLRPLAARTLAPTPAERLAAAEAAAHRLTEHNRLARELHDSIGHALSVVTVQAAAAKRVIGTDPDFARTAMGAVEQTARVALADLDHVLGVLRDGEKSATAPRVGLEGLPGLAASAGVPVAYVLDGDLTTVPAVVSREAYRIAQEGVTNAARYGDGGEVALSVRVTRAALDLSVGNTVGPGAARPGGGRGLAGVRERAATLGGTVRAGAEDGRWELAVRLPLA</sequence>
<keyword evidence="9" id="KW-1133">Transmembrane helix</keyword>
<dbReference type="SUPFAM" id="SSF55874">
    <property type="entry name" value="ATPase domain of HSP90 chaperone/DNA topoisomerase II/histidine kinase"/>
    <property type="match status" value="1"/>
</dbReference>
<dbReference type="InterPro" id="IPR036890">
    <property type="entry name" value="HATPase_C_sf"/>
</dbReference>
<evidence type="ECO:0000256" key="9">
    <source>
        <dbReference type="SAM" id="Phobius"/>
    </source>
</evidence>
<accession>A0A9W6WA47</accession>
<keyword evidence="12" id="KW-1185">Reference proteome</keyword>
<keyword evidence="4" id="KW-0808">Transferase</keyword>
<keyword evidence="3" id="KW-0597">Phosphoprotein</keyword>
<organism evidence="11 12">
    <name type="scientific">Actinorhabdospora filicis</name>
    <dbReference type="NCBI Taxonomy" id="1785913"/>
    <lineage>
        <taxon>Bacteria</taxon>
        <taxon>Bacillati</taxon>
        <taxon>Actinomycetota</taxon>
        <taxon>Actinomycetes</taxon>
        <taxon>Micromonosporales</taxon>
        <taxon>Micromonosporaceae</taxon>
        <taxon>Actinorhabdospora</taxon>
    </lineage>
</organism>
<comment type="catalytic activity">
    <reaction evidence="1">
        <text>ATP + protein L-histidine = ADP + protein N-phospho-L-histidine.</text>
        <dbReference type="EC" id="2.7.13.3"/>
    </reaction>
</comment>
<evidence type="ECO:0000256" key="1">
    <source>
        <dbReference type="ARBA" id="ARBA00000085"/>
    </source>
</evidence>
<gene>
    <name evidence="11" type="ORF">Afil01_40860</name>
</gene>
<feature type="transmembrane region" description="Helical" evidence="9">
    <location>
        <begin position="102"/>
        <end position="129"/>
    </location>
</feature>
<dbReference type="InterPro" id="IPR050482">
    <property type="entry name" value="Sensor_HK_TwoCompSys"/>
</dbReference>
<evidence type="ECO:0000313" key="11">
    <source>
        <dbReference type="EMBL" id="GLZ79279.1"/>
    </source>
</evidence>
<keyword evidence="9" id="KW-0472">Membrane</keyword>
<evidence type="ECO:0000256" key="2">
    <source>
        <dbReference type="ARBA" id="ARBA00012438"/>
    </source>
</evidence>
<keyword evidence="8" id="KW-0902">Two-component regulatory system</keyword>
<evidence type="ECO:0000256" key="7">
    <source>
        <dbReference type="ARBA" id="ARBA00022840"/>
    </source>
</evidence>
<feature type="transmembrane region" description="Helical" evidence="9">
    <location>
        <begin position="51"/>
        <end position="70"/>
    </location>
</feature>
<evidence type="ECO:0000256" key="5">
    <source>
        <dbReference type="ARBA" id="ARBA00022741"/>
    </source>
</evidence>
<proteinExistence type="predicted"/>
<evidence type="ECO:0000256" key="6">
    <source>
        <dbReference type="ARBA" id="ARBA00022777"/>
    </source>
</evidence>
<protein>
    <recommendedName>
        <fullName evidence="2">histidine kinase</fullName>
        <ecNumber evidence="2">2.7.13.3</ecNumber>
    </recommendedName>
</protein>
<dbReference type="GO" id="GO:0005524">
    <property type="term" value="F:ATP binding"/>
    <property type="evidence" value="ECO:0007669"/>
    <property type="project" value="UniProtKB-KW"/>
</dbReference>
<keyword evidence="5" id="KW-0547">Nucleotide-binding</keyword>
<dbReference type="EC" id="2.7.13.3" evidence="2"/>
<dbReference type="AlphaFoldDB" id="A0A9W6WA47"/>
<feature type="transmembrane region" description="Helical" evidence="9">
    <location>
        <begin position="12"/>
        <end position="31"/>
    </location>
</feature>
<evidence type="ECO:0000259" key="10">
    <source>
        <dbReference type="Pfam" id="PF07730"/>
    </source>
</evidence>
<dbReference type="RefSeq" id="WP_285664400.1">
    <property type="nucleotide sequence ID" value="NZ_BSTX01000002.1"/>
</dbReference>
<dbReference type="EMBL" id="BSTX01000002">
    <property type="protein sequence ID" value="GLZ79279.1"/>
    <property type="molecule type" value="Genomic_DNA"/>
</dbReference>
<evidence type="ECO:0000256" key="8">
    <source>
        <dbReference type="ARBA" id="ARBA00023012"/>
    </source>
</evidence>
<dbReference type="Pfam" id="PF07730">
    <property type="entry name" value="HisKA_3"/>
    <property type="match status" value="1"/>
</dbReference>
<dbReference type="Gene3D" id="3.30.565.10">
    <property type="entry name" value="Histidine kinase-like ATPase, C-terminal domain"/>
    <property type="match status" value="1"/>
</dbReference>
<dbReference type="GO" id="GO:0016020">
    <property type="term" value="C:membrane"/>
    <property type="evidence" value="ECO:0007669"/>
    <property type="project" value="InterPro"/>
</dbReference>
<dbReference type="GO" id="GO:0000155">
    <property type="term" value="F:phosphorelay sensor kinase activity"/>
    <property type="evidence" value="ECO:0007669"/>
    <property type="project" value="InterPro"/>
</dbReference>
<dbReference type="Gene3D" id="1.20.5.1930">
    <property type="match status" value="1"/>
</dbReference>
<reference evidence="11" key="1">
    <citation type="submission" date="2023-03" db="EMBL/GenBank/DDBJ databases">
        <title>Actinorhabdospora filicis NBRC 111898.</title>
        <authorList>
            <person name="Ichikawa N."/>
            <person name="Sato H."/>
            <person name="Tonouchi N."/>
        </authorList>
    </citation>
    <scope>NUCLEOTIDE SEQUENCE</scope>
    <source>
        <strain evidence="11">NBRC 111898</strain>
    </source>
</reference>
<feature type="transmembrane region" description="Helical" evidence="9">
    <location>
        <begin position="149"/>
        <end position="172"/>
    </location>
</feature>
<evidence type="ECO:0000256" key="4">
    <source>
        <dbReference type="ARBA" id="ARBA00022679"/>
    </source>
</evidence>
<evidence type="ECO:0000313" key="12">
    <source>
        <dbReference type="Proteomes" id="UP001165079"/>
    </source>
</evidence>
<dbReference type="Proteomes" id="UP001165079">
    <property type="component" value="Unassembled WGS sequence"/>
</dbReference>
<dbReference type="PANTHER" id="PTHR24421:SF10">
    <property type="entry name" value="NITRATE_NITRITE SENSOR PROTEIN NARQ"/>
    <property type="match status" value="1"/>
</dbReference>
<keyword evidence="9" id="KW-0812">Transmembrane</keyword>
<feature type="domain" description="Signal transduction histidine kinase subgroup 3 dimerisation and phosphoacceptor" evidence="10">
    <location>
        <begin position="200"/>
        <end position="265"/>
    </location>
</feature>
<name>A0A9W6WA47_9ACTN</name>
<dbReference type="InterPro" id="IPR011712">
    <property type="entry name" value="Sig_transdc_His_kin_sub3_dim/P"/>
</dbReference>
<dbReference type="GO" id="GO:0046983">
    <property type="term" value="F:protein dimerization activity"/>
    <property type="evidence" value="ECO:0007669"/>
    <property type="project" value="InterPro"/>
</dbReference>
<evidence type="ECO:0000256" key="3">
    <source>
        <dbReference type="ARBA" id="ARBA00022553"/>
    </source>
</evidence>